<accession>A0AAX3YLM6</accession>
<reference evidence="2" key="2">
    <citation type="submission" date="2023-07" db="EMBL/GenBank/DDBJ databases">
        <title>Genomic analysis of Rhodococcus opacus VOC-14 with glycol ethers degradation activity.</title>
        <authorList>
            <person name="Narkevich D.A."/>
            <person name="Hlushen A.M."/>
            <person name="Akhremchuk A.E."/>
            <person name="Sikolenko M.A."/>
            <person name="Valentovich L.N."/>
        </authorList>
    </citation>
    <scope>NUCLEOTIDE SEQUENCE</scope>
    <source>
        <strain evidence="2">VOC-14</strain>
    </source>
</reference>
<organism evidence="2 4">
    <name type="scientific">Rhodococcus opacus</name>
    <name type="common">Nocardia opaca</name>
    <dbReference type="NCBI Taxonomy" id="37919"/>
    <lineage>
        <taxon>Bacteria</taxon>
        <taxon>Bacillati</taxon>
        <taxon>Actinomycetota</taxon>
        <taxon>Actinomycetes</taxon>
        <taxon>Mycobacteriales</taxon>
        <taxon>Nocardiaceae</taxon>
        <taxon>Rhodococcus</taxon>
    </lineage>
</organism>
<dbReference type="Pfam" id="PF14099">
    <property type="entry name" value="Polysacc_lyase"/>
    <property type="match status" value="1"/>
</dbReference>
<evidence type="ECO:0000313" key="3">
    <source>
        <dbReference type="Proteomes" id="UP001066327"/>
    </source>
</evidence>
<name>A0AAX3YLM6_RHOOP</name>
<protein>
    <submittedName>
        <fullName evidence="2">Polysaccharide lyase</fullName>
    </submittedName>
</protein>
<dbReference type="InterPro" id="IPR025975">
    <property type="entry name" value="Polysacc_lyase"/>
</dbReference>
<reference evidence="1" key="1">
    <citation type="submission" date="2022-12" db="EMBL/GenBank/DDBJ databases">
        <authorList>
            <person name="Krivoruchko A.V."/>
            <person name="Elkin A."/>
        </authorList>
    </citation>
    <scope>NUCLEOTIDE SEQUENCE</scope>
    <source>
        <strain evidence="1">IEGM 249</strain>
    </source>
</reference>
<proteinExistence type="predicted"/>
<keyword evidence="2" id="KW-0456">Lyase</keyword>
<dbReference type="RefSeq" id="WP_082359718.1">
    <property type="nucleotide sequence ID" value="NZ_CP110469.1"/>
</dbReference>
<gene>
    <name evidence="1" type="ORF">O4328_00630</name>
    <name evidence="2" type="ORF">Q5707_10405</name>
</gene>
<keyword evidence="3" id="KW-1185">Reference proteome</keyword>
<dbReference type="EMBL" id="JAPWIS010000001">
    <property type="protein sequence ID" value="MCZ4582192.1"/>
    <property type="molecule type" value="Genomic_DNA"/>
</dbReference>
<evidence type="ECO:0000313" key="2">
    <source>
        <dbReference type="EMBL" id="WLF49364.1"/>
    </source>
</evidence>
<dbReference type="Gene3D" id="2.60.120.200">
    <property type="match status" value="1"/>
</dbReference>
<evidence type="ECO:0000313" key="1">
    <source>
        <dbReference type="EMBL" id="MCZ4582192.1"/>
    </source>
</evidence>
<dbReference type="AlphaFoldDB" id="A0AAX3YLM6"/>
<dbReference type="Proteomes" id="UP001231166">
    <property type="component" value="Chromosome"/>
</dbReference>
<dbReference type="GO" id="GO:0016829">
    <property type="term" value="F:lyase activity"/>
    <property type="evidence" value="ECO:0007669"/>
    <property type="project" value="UniProtKB-KW"/>
</dbReference>
<evidence type="ECO:0000313" key="4">
    <source>
        <dbReference type="Proteomes" id="UP001231166"/>
    </source>
</evidence>
<dbReference type="Proteomes" id="UP001066327">
    <property type="component" value="Unassembled WGS sequence"/>
</dbReference>
<sequence length="281" mass="30489">MFHLRSALGSVAVAAAVVFSISVTPLGVTTGVSAAPFTTPVARTFTGDYSSGDFSQWPSVQTKDYNGSGADYVPSYSASIVPDGTYGRAARFEVRSGDVPSFGDGERSEVAAGNETGGFEGQTLWYQFSTKFDPGFPQNHADLGWGLTNQWHQDVGVGSPPVAWSVGQRNGYWSLIVQKQSVPGAYLETLTLFEIPLDVGRWHDVKMQINWSASDTAGWIKLWLNGVPQTFTNGADTYFVRTLIPGTSTVYYKEGYYRQAMQPTGVVFHTGFRCATDQAAL</sequence>
<dbReference type="EMBL" id="CP130953">
    <property type="protein sequence ID" value="WLF49364.1"/>
    <property type="molecule type" value="Genomic_DNA"/>
</dbReference>